<dbReference type="EMBL" id="DSQF01000006">
    <property type="protein sequence ID" value="HGZ42528.1"/>
    <property type="molecule type" value="Genomic_DNA"/>
</dbReference>
<protein>
    <recommendedName>
        <fullName evidence="2">YprB ribonuclease H-like domain-containing protein</fullName>
    </recommendedName>
</protein>
<dbReference type="InterPro" id="IPR012337">
    <property type="entry name" value="RNaseH-like_sf"/>
</dbReference>
<feature type="compositionally biased region" description="Low complexity" evidence="1">
    <location>
        <begin position="66"/>
        <end position="80"/>
    </location>
</feature>
<organism evidence="3">
    <name type="scientific">Eiseniibacteriota bacterium</name>
    <dbReference type="NCBI Taxonomy" id="2212470"/>
    <lineage>
        <taxon>Bacteria</taxon>
        <taxon>Candidatus Eiseniibacteriota</taxon>
    </lineage>
</organism>
<evidence type="ECO:0000256" key="1">
    <source>
        <dbReference type="SAM" id="MobiDB-lite"/>
    </source>
</evidence>
<dbReference type="Pfam" id="PF13482">
    <property type="entry name" value="RNase_H_2"/>
    <property type="match status" value="1"/>
</dbReference>
<feature type="region of interest" description="Disordered" evidence="1">
    <location>
        <begin position="1"/>
        <end position="21"/>
    </location>
</feature>
<feature type="domain" description="YprB ribonuclease H-like" evidence="2">
    <location>
        <begin position="235"/>
        <end position="399"/>
    </location>
</feature>
<dbReference type="SUPFAM" id="SSF53098">
    <property type="entry name" value="Ribonuclease H-like"/>
    <property type="match status" value="1"/>
</dbReference>
<comment type="caution">
    <text evidence="3">The sequence shown here is derived from an EMBL/GenBank/DDBJ whole genome shotgun (WGS) entry which is preliminary data.</text>
</comment>
<dbReference type="AlphaFoldDB" id="A0A832I4S8"/>
<dbReference type="PANTHER" id="PTHR38462:SF1">
    <property type="entry name" value="YPRB RIBONUCLEASE H-LIKE DOMAIN-CONTAINING PROTEIN"/>
    <property type="match status" value="1"/>
</dbReference>
<dbReference type="InterPro" id="IPR038720">
    <property type="entry name" value="YprB_RNase_H-like_dom"/>
</dbReference>
<gene>
    <name evidence="3" type="ORF">ENR23_03715</name>
</gene>
<feature type="compositionally biased region" description="Basic residues" evidence="1">
    <location>
        <begin position="1"/>
        <end position="11"/>
    </location>
</feature>
<dbReference type="GO" id="GO:0003676">
    <property type="term" value="F:nucleic acid binding"/>
    <property type="evidence" value="ECO:0007669"/>
    <property type="project" value="InterPro"/>
</dbReference>
<evidence type="ECO:0000313" key="3">
    <source>
        <dbReference type="EMBL" id="HGZ42528.1"/>
    </source>
</evidence>
<accession>A0A832I4S8</accession>
<feature type="region of interest" description="Disordered" evidence="1">
    <location>
        <begin position="66"/>
        <end position="94"/>
    </location>
</feature>
<name>A0A832I4S8_UNCEI</name>
<reference evidence="3" key="1">
    <citation type="journal article" date="2020" name="mSystems">
        <title>Genome- and Community-Level Interaction Insights into Carbon Utilization and Element Cycling Functions of Hydrothermarchaeota in Hydrothermal Sediment.</title>
        <authorList>
            <person name="Zhou Z."/>
            <person name="Liu Y."/>
            <person name="Xu W."/>
            <person name="Pan J."/>
            <person name="Luo Z.H."/>
            <person name="Li M."/>
        </authorList>
    </citation>
    <scope>NUCLEOTIDE SEQUENCE [LARGE SCALE GENOMIC DNA]</scope>
    <source>
        <strain evidence="3">SpSt-381</strain>
    </source>
</reference>
<evidence type="ECO:0000259" key="2">
    <source>
        <dbReference type="Pfam" id="PF13482"/>
    </source>
</evidence>
<proteinExistence type="predicted"/>
<dbReference type="InterPro" id="IPR036397">
    <property type="entry name" value="RNaseH_sf"/>
</dbReference>
<dbReference type="Gene3D" id="3.30.420.10">
    <property type="entry name" value="Ribonuclease H-like superfamily/Ribonuclease H"/>
    <property type="match status" value="1"/>
</dbReference>
<dbReference type="PANTHER" id="PTHR38462">
    <property type="entry name" value="EXONUCLEASE-LIKE PROTEIN"/>
    <property type="match status" value="1"/>
</dbReference>
<sequence length="409" mass="43864">MRPGGPRRRHRLVEPRPAGAVRVRPLPGRPRLLRAGLVAARGAGARRARPPRGVRVRRRLPVVRGTARAAARAAAGPRRGPGARDPRQGGGARAARVLARARARRVSAGVADGTLRARLGDLVRARRAGAARGAEGAGAPGADGRDAAAPAALAAPAGAGTAGARARRAARAGAEAAGVEAFLPGGVWSDGAGEVFVHERLRSDVEKRRAHWGRLAPPADPELAALAAAGLERALFLDLETGGLASSPVFLAGTMHWNGEDFVLRQYFARHYGEEAALVRALADLARGFETLVTFNGKSYDAPFLRTRAVLHGVRLELPPGHVDLLHAARRRWKGRFEDCRLQTLERHVCRRRRSGDVPSDEVPGLYHDFVRSGDPYRLIPVFHHNLLDVITMGEILRALCEPERPARG</sequence>